<proteinExistence type="predicted"/>
<dbReference type="EMBL" id="NGAF01000006">
    <property type="protein sequence ID" value="OXR44729.1"/>
    <property type="molecule type" value="Genomic_DNA"/>
</dbReference>
<name>A0A231H793_9NOCA</name>
<dbReference type="InterPro" id="IPR015168">
    <property type="entry name" value="SsuA/THI5"/>
</dbReference>
<dbReference type="Proteomes" id="UP000215506">
    <property type="component" value="Unassembled WGS sequence"/>
</dbReference>
<keyword evidence="3" id="KW-1185">Reference proteome</keyword>
<evidence type="ECO:0000259" key="1">
    <source>
        <dbReference type="Pfam" id="PF09084"/>
    </source>
</evidence>
<evidence type="ECO:0000313" key="3">
    <source>
        <dbReference type="Proteomes" id="UP000215506"/>
    </source>
</evidence>
<reference evidence="2 3" key="1">
    <citation type="submission" date="2017-07" db="EMBL/GenBank/DDBJ databases">
        <title>First draft Genome Sequence of Nocardia cerradoensis isolated from human infection.</title>
        <authorList>
            <person name="Carrasco G."/>
        </authorList>
    </citation>
    <scope>NUCLEOTIDE SEQUENCE [LARGE SCALE GENOMIC DNA]</scope>
    <source>
        <strain evidence="2 3">CNM20130759</strain>
    </source>
</reference>
<dbReference type="SUPFAM" id="SSF53850">
    <property type="entry name" value="Periplasmic binding protein-like II"/>
    <property type="match status" value="1"/>
</dbReference>
<dbReference type="Gene3D" id="3.40.190.10">
    <property type="entry name" value="Periplasmic binding protein-like II"/>
    <property type="match status" value="1"/>
</dbReference>
<comment type="caution">
    <text evidence="2">The sequence shown here is derived from an EMBL/GenBank/DDBJ whole genome shotgun (WGS) entry which is preliminary data.</text>
</comment>
<dbReference type="GO" id="GO:0018796">
    <property type="term" value="F:4,5-dihydroxyphthalate decarboxylase activity"/>
    <property type="evidence" value="ECO:0007669"/>
    <property type="project" value="UniProtKB-EC"/>
</dbReference>
<dbReference type="AlphaFoldDB" id="A0A231H793"/>
<evidence type="ECO:0000313" key="2">
    <source>
        <dbReference type="EMBL" id="OXR44729.1"/>
    </source>
</evidence>
<sequence>MTDPKLDLGVYRYEHTEPLFDGRVTIAGADVTLHTSPLISDVFRRMAERELDIAEFGLTYFLRAFDLDDSPFLALPIFPNRNFRHSSLFVNLDSGIEKPEDLVGKTVGEFALWGSDPGVWMKGVLAEEYGVTPDQMRWVIGGTDHAIPAFGWIPQPVPEGVDVRHAEEGRTLAAMLEVGEIDALLSVDVPAALLDGSTKKIRRLFVDYEAVERDYYRRTGIHPMMHVVAIRRQLAEQPGLAQSVYRAFDEAKTIVQEHYRVDAAKQHMSVITPWFSELFAENRALLGEDWWPYGLDANRKAVDTFLRYHHEQGLSKRLLTSEDIFVPGVEWATSPESGAIE</sequence>
<accession>A0A231H793</accession>
<keyword evidence="2" id="KW-0456">Lyase</keyword>
<organism evidence="2 3">
    <name type="scientific">Nocardia cerradoensis</name>
    <dbReference type="NCBI Taxonomy" id="85688"/>
    <lineage>
        <taxon>Bacteria</taxon>
        <taxon>Bacillati</taxon>
        <taxon>Actinomycetota</taxon>
        <taxon>Actinomycetes</taxon>
        <taxon>Mycobacteriales</taxon>
        <taxon>Nocardiaceae</taxon>
        <taxon>Nocardia</taxon>
    </lineage>
</organism>
<dbReference type="EC" id="4.1.1.55" evidence="2"/>
<dbReference type="Pfam" id="PF09084">
    <property type="entry name" value="NMT1"/>
    <property type="match status" value="1"/>
</dbReference>
<gene>
    <name evidence="2" type="primary">pht5_1</name>
    <name evidence="2" type="ORF">B7C42_03523</name>
</gene>
<dbReference type="RefSeq" id="WP_039776287.1">
    <property type="nucleotide sequence ID" value="NZ_JAAXOR010000006.1"/>
</dbReference>
<feature type="domain" description="SsuA/THI5-like" evidence="1">
    <location>
        <begin position="86"/>
        <end position="149"/>
    </location>
</feature>
<protein>
    <submittedName>
        <fullName evidence="2">4,5-dihydroxyphthalate decarboxylase</fullName>
        <ecNumber evidence="2">4.1.1.55</ecNumber>
    </submittedName>
</protein>